<dbReference type="GO" id="GO:0005185">
    <property type="term" value="F:neurohypophyseal hormone activity"/>
    <property type="evidence" value="ECO:0007669"/>
    <property type="project" value="InterPro"/>
</dbReference>
<dbReference type="SMART" id="SM00003">
    <property type="entry name" value="NH"/>
    <property type="match status" value="1"/>
</dbReference>
<dbReference type="InterPro" id="IPR000981">
    <property type="entry name" value="Neurhyp_horm"/>
</dbReference>
<organism evidence="3">
    <name type="scientific">Gallus gallus</name>
    <name type="common">Chicken</name>
    <dbReference type="NCBI Taxonomy" id="9031"/>
    <lineage>
        <taxon>Eukaryota</taxon>
        <taxon>Metazoa</taxon>
        <taxon>Chordata</taxon>
        <taxon>Craniata</taxon>
        <taxon>Vertebrata</taxon>
        <taxon>Euteleostomi</taxon>
        <taxon>Archelosauria</taxon>
        <taxon>Archosauria</taxon>
        <taxon>Dinosauria</taxon>
        <taxon>Saurischia</taxon>
        <taxon>Theropoda</taxon>
        <taxon>Coelurosauria</taxon>
        <taxon>Aves</taxon>
        <taxon>Neognathae</taxon>
        <taxon>Galloanserae</taxon>
        <taxon>Galliformes</taxon>
        <taxon>Phasianidae</taxon>
        <taxon>Phasianinae</taxon>
        <taxon>Gallus</taxon>
    </lineage>
</organism>
<sequence length="33" mass="3573">KCLPCGPRNKCFGPNICCGEELGCYLGTPETLR</sequence>
<comment type="similarity">
    <text evidence="1">Belongs to the vasopressin/oxytocin family.</text>
</comment>
<evidence type="ECO:0000256" key="1">
    <source>
        <dbReference type="ARBA" id="ARBA00007369"/>
    </source>
</evidence>
<dbReference type="Gene3D" id="2.60.9.10">
    <property type="entry name" value="Neurohypophysial hormone domain"/>
    <property type="match status" value="1"/>
</dbReference>
<proteinExistence type="inferred from homology"/>
<feature type="non-terminal residue" evidence="3">
    <location>
        <position position="33"/>
    </location>
</feature>
<protein>
    <submittedName>
        <fullName evidence="3">Neurophysin 1</fullName>
    </submittedName>
</protein>
<evidence type="ECO:0000313" key="3">
    <source>
        <dbReference type="PIR" id="D61563"/>
    </source>
</evidence>
<reference evidence="3" key="1">
    <citation type="journal article" date="1987" name="Biosci. Rep.">
        <title>Gene conversion in avian mesotocin and vasotocin genes: a recurrent mechanism linking two neurohypophysial precursor lineages?</title>
        <authorList>
            <person name="Levy B."/>
            <person name="Michel G."/>
            <person name="Chauvet J."/>
            <person name="Chauvet M.-T."/>
            <person name="Acher R."/>
        </authorList>
    </citation>
    <scope>PROTEIN SEQUENCE</scope>
</reference>
<dbReference type="AlphaFoldDB" id="Q7LZN7"/>
<dbReference type="InterPro" id="IPR036387">
    <property type="entry name" value="Neurhyp_horm_dom_sf"/>
</dbReference>
<dbReference type="Pfam" id="PF00184">
    <property type="entry name" value="Hormone_5"/>
    <property type="match status" value="1"/>
</dbReference>
<accession>Q7LZN7</accession>
<evidence type="ECO:0000256" key="2">
    <source>
        <dbReference type="ARBA" id="ARBA00023157"/>
    </source>
</evidence>
<keyword evidence="2" id="KW-1015">Disulfide bond</keyword>
<feature type="non-terminal residue" evidence="3">
    <location>
        <position position="1"/>
    </location>
</feature>
<dbReference type="GO" id="GO:0005576">
    <property type="term" value="C:extracellular region"/>
    <property type="evidence" value="ECO:0007669"/>
    <property type="project" value="InterPro"/>
</dbReference>
<dbReference type="PIR" id="D61563">
    <property type="entry name" value="D61563"/>
</dbReference>
<name>Q7LZN7_CHICK</name>
<dbReference type="SUPFAM" id="SSF49606">
    <property type="entry name" value="Neurophysin II"/>
    <property type="match status" value="1"/>
</dbReference>